<comment type="pathway">
    <text evidence="4">Cofactor biosynthesis; tetrahydrofolylpolyglutamate biosynthesis.</text>
</comment>
<dbReference type="OrthoDB" id="9809356at2"/>
<dbReference type="KEGG" id="tig:THII_0594"/>
<evidence type="ECO:0000256" key="5">
    <source>
        <dbReference type="ARBA" id="ARBA00008276"/>
    </source>
</evidence>
<dbReference type="InterPro" id="IPR036565">
    <property type="entry name" value="Mur-like_cat_sf"/>
</dbReference>
<dbReference type="PROSITE" id="PS01011">
    <property type="entry name" value="FOLYLPOLYGLU_SYNT_1"/>
    <property type="match status" value="1"/>
</dbReference>
<evidence type="ECO:0000259" key="24">
    <source>
        <dbReference type="Pfam" id="PF02875"/>
    </source>
</evidence>
<evidence type="ECO:0000256" key="14">
    <source>
        <dbReference type="ARBA" id="ARBA00022842"/>
    </source>
</evidence>
<dbReference type="NCBIfam" id="NF008101">
    <property type="entry name" value="PRK10846.1"/>
    <property type="match status" value="1"/>
</dbReference>
<evidence type="ECO:0000313" key="27">
    <source>
        <dbReference type="Proteomes" id="UP000031623"/>
    </source>
</evidence>
<sequence length="430" mass="48322">MRFTTLDQWLDWQTSLHPREIELGLDRCRTVAQRLNLLPPPYFIITIAGTNGKGSSTVLLDTILSAAGYRVGRYTSPHLLRYHERICIAGQEVTDEQLCHAFNAIETVRDNISLTFFEFSTLAAMLIFKTSQIELALLEVGLGGRLDAVNIFDADVALVTTIDIDHVDWLGPDRESIALEKAGILRPYHPAVCSDIHPPQSLINYAHQLPTALYCLGQHFTYQQLDNTRWSWQYHSVIPDQPDNCFSYSQLPLPRLVGDFQLQNAAGVLMVLKLIKGSFACSLPVIQQGLVQAYLPGRFQILAGEIRRILDVAHNPLGAQVLNQLLYQQPNYGQTHAVVGMLKDKDIASVFKIMRNVIDHWHVAPLNTPRSATVPQLLDYLLALDITSVRHYPSITIAYHQALMMAQPGDRIVVFGSFYSVAEVLRLEKE</sequence>
<comment type="catalytic activity">
    <reaction evidence="19">
        <text>(6S)-5,6,7,8-tetrahydrofolyl-(gamma-L-Glu)(n) + L-glutamate + ATP = (6S)-5,6,7,8-tetrahydrofolyl-(gamma-L-Glu)(n+1) + ADP + phosphate + H(+)</text>
        <dbReference type="Rhea" id="RHEA:10580"/>
        <dbReference type="Rhea" id="RHEA-COMP:14738"/>
        <dbReference type="Rhea" id="RHEA-COMP:14740"/>
        <dbReference type="ChEBI" id="CHEBI:15378"/>
        <dbReference type="ChEBI" id="CHEBI:29985"/>
        <dbReference type="ChEBI" id="CHEBI:30616"/>
        <dbReference type="ChEBI" id="CHEBI:43474"/>
        <dbReference type="ChEBI" id="CHEBI:141005"/>
        <dbReference type="ChEBI" id="CHEBI:456216"/>
        <dbReference type="EC" id="6.3.2.17"/>
    </reaction>
</comment>
<feature type="domain" description="Mur ligase C-terminal" evidence="24">
    <location>
        <begin position="297"/>
        <end position="418"/>
    </location>
</feature>
<evidence type="ECO:0000256" key="2">
    <source>
        <dbReference type="ARBA" id="ARBA00002714"/>
    </source>
</evidence>
<dbReference type="STRING" id="40754.THII_0594"/>
<protein>
    <recommendedName>
        <fullName evidence="9">Dihydrofolate synthase/folylpolyglutamate synthase</fullName>
        <ecNumber evidence="7">6.3.2.12</ecNumber>
        <ecNumber evidence="8">6.3.2.17</ecNumber>
    </recommendedName>
    <alternativeName>
        <fullName evidence="18">Folylpoly-gamma-glutamate synthetase-dihydrofolate synthetase</fullName>
    </alternativeName>
    <alternativeName>
        <fullName evidence="16">Folylpolyglutamate synthetase</fullName>
    </alternativeName>
    <alternativeName>
        <fullName evidence="17">Tetrahydrofolylpolyglutamate synthase</fullName>
    </alternativeName>
</protein>
<evidence type="ECO:0000256" key="4">
    <source>
        <dbReference type="ARBA" id="ARBA00005150"/>
    </source>
</evidence>
<keyword evidence="13 23" id="KW-0067">ATP-binding</keyword>
<dbReference type="HOGENOM" id="CLU_015869_1_0_6"/>
<dbReference type="GO" id="GO:0046656">
    <property type="term" value="P:folic acid biosynthetic process"/>
    <property type="evidence" value="ECO:0007669"/>
    <property type="project" value="UniProtKB-KW"/>
</dbReference>
<evidence type="ECO:0000256" key="1">
    <source>
        <dbReference type="ARBA" id="ARBA00001946"/>
    </source>
</evidence>
<dbReference type="InterPro" id="IPR004101">
    <property type="entry name" value="Mur_ligase_C"/>
</dbReference>
<dbReference type="InterPro" id="IPR013221">
    <property type="entry name" value="Mur_ligase_cen"/>
</dbReference>
<dbReference type="AlphaFoldDB" id="A0A090BUD0"/>
<evidence type="ECO:0000256" key="21">
    <source>
        <dbReference type="ARBA" id="ARBA00049035"/>
    </source>
</evidence>
<evidence type="ECO:0000313" key="26">
    <source>
        <dbReference type="EMBL" id="BAP54891.1"/>
    </source>
</evidence>
<evidence type="ECO:0000259" key="25">
    <source>
        <dbReference type="Pfam" id="PF08245"/>
    </source>
</evidence>
<dbReference type="EC" id="6.3.2.17" evidence="8"/>
<keyword evidence="15" id="KW-0289">Folate biosynthesis</keyword>
<keyword evidence="14" id="KW-0460">Magnesium</keyword>
<dbReference type="PANTHER" id="PTHR11136">
    <property type="entry name" value="FOLYLPOLYGLUTAMATE SYNTHASE-RELATED"/>
    <property type="match status" value="1"/>
</dbReference>
<comment type="catalytic activity">
    <reaction evidence="22">
        <text>7,8-dihydropteroate + L-glutamate + ATP = 7,8-dihydrofolate + ADP + phosphate + H(+)</text>
        <dbReference type="Rhea" id="RHEA:23584"/>
        <dbReference type="ChEBI" id="CHEBI:15378"/>
        <dbReference type="ChEBI" id="CHEBI:17839"/>
        <dbReference type="ChEBI" id="CHEBI:29985"/>
        <dbReference type="ChEBI" id="CHEBI:30616"/>
        <dbReference type="ChEBI" id="CHEBI:43474"/>
        <dbReference type="ChEBI" id="CHEBI:57451"/>
        <dbReference type="ChEBI" id="CHEBI:456216"/>
        <dbReference type="EC" id="6.3.2.12"/>
    </reaction>
</comment>
<evidence type="ECO:0000256" key="18">
    <source>
        <dbReference type="ARBA" id="ARBA00032510"/>
    </source>
</evidence>
<dbReference type="SUPFAM" id="SSF53244">
    <property type="entry name" value="MurD-like peptide ligases, peptide-binding domain"/>
    <property type="match status" value="1"/>
</dbReference>
<dbReference type="Gene3D" id="3.90.190.20">
    <property type="entry name" value="Mur ligase, C-terminal domain"/>
    <property type="match status" value="1"/>
</dbReference>
<keyword evidence="11" id="KW-0479">Metal-binding</keyword>
<keyword evidence="12 23" id="KW-0547">Nucleotide-binding</keyword>
<dbReference type="Pfam" id="PF02875">
    <property type="entry name" value="Mur_ligase_C"/>
    <property type="match status" value="1"/>
</dbReference>
<name>A0A090BUD0_9GAMM</name>
<evidence type="ECO:0000256" key="19">
    <source>
        <dbReference type="ARBA" id="ARBA00047493"/>
    </source>
</evidence>
<dbReference type="InterPro" id="IPR036615">
    <property type="entry name" value="Mur_ligase_C_dom_sf"/>
</dbReference>
<comment type="similarity">
    <text evidence="5 23">Belongs to the folylpolyglutamate synthase family.</text>
</comment>
<evidence type="ECO:0000256" key="12">
    <source>
        <dbReference type="ARBA" id="ARBA00022741"/>
    </source>
</evidence>
<evidence type="ECO:0000256" key="23">
    <source>
        <dbReference type="PIRNR" id="PIRNR001563"/>
    </source>
</evidence>
<evidence type="ECO:0000256" key="11">
    <source>
        <dbReference type="ARBA" id="ARBA00022723"/>
    </source>
</evidence>
<reference evidence="26" key="1">
    <citation type="journal article" date="2014" name="ISME J.">
        <title>Ecophysiology of Thioploca ingrica as revealed by the complete genome sequence supplemented with proteomic evidence.</title>
        <authorList>
            <person name="Kojima H."/>
            <person name="Ogura Y."/>
            <person name="Yamamoto N."/>
            <person name="Togashi T."/>
            <person name="Mori H."/>
            <person name="Watanabe T."/>
            <person name="Nemoto F."/>
            <person name="Kurokawa K."/>
            <person name="Hayashi T."/>
            <person name="Fukui M."/>
        </authorList>
    </citation>
    <scope>NUCLEOTIDE SEQUENCE [LARGE SCALE GENOMIC DNA]</scope>
</reference>
<proteinExistence type="inferred from homology"/>
<dbReference type="GO" id="GO:0046872">
    <property type="term" value="F:metal ion binding"/>
    <property type="evidence" value="ECO:0007669"/>
    <property type="project" value="UniProtKB-KW"/>
</dbReference>
<accession>A0A090BUD0</accession>
<evidence type="ECO:0000256" key="13">
    <source>
        <dbReference type="ARBA" id="ARBA00022840"/>
    </source>
</evidence>
<comment type="function">
    <text evidence="2">Functions in two distinct reactions of the de novo folate biosynthetic pathway. Catalyzes the addition of a glutamate residue to dihydropteroate (7,8-dihydropteroate or H2Pte) to form dihydrofolate (7,8-dihydrofolate monoglutamate or H2Pte-Glu). Also catalyzes successive additions of L-glutamate to tetrahydrofolate or 10-formyltetrahydrofolate or 5,10-methylenetetrahydrofolate, leading to folylpolyglutamate derivatives.</text>
</comment>
<dbReference type="NCBIfam" id="TIGR01499">
    <property type="entry name" value="folC"/>
    <property type="match status" value="1"/>
</dbReference>
<evidence type="ECO:0000256" key="7">
    <source>
        <dbReference type="ARBA" id="ARBA00013023"/>
    </source>
</evidence>
<dbReference type="Gene3D" id="3.40.1190.10">
    <property type="entry name" value="Mur-like, catalytic domain"/>
    <property type="match status" value="1"/>
</dbReference>
<evidence type="ECO:0000256" key="10">
    <source>
        <dbReference type="ARBA" id="ARBA00022598"/>
    </source>
</evidence>
<feature type="domain" description="Mur ligase central" evidence="25">
    <location>
        <begin position="47"/>
        <end position="271"/>
    </location>
</feature>
<dbReference type="InterPro" id="IPR018109">
    <property type="entry name" value="Folylpolyglutamate_synth_CS"/>
</dbReference>
<dbReference type="GO" id="GO:0005524">
    <property type="term" value="F:ATP binding"/>
    <property type="evidence" value="ECO:0007669"/>
    <property type="project" value="UniProtKB-KW"/>
</dbReference>
<dbReference type="Pfam" id="PF08245">
    <property type="entry name" value="Mur_ligase_M"/>
    <property type="match status" value="1"/>
</dbReference>
<keyword evidence="27" id="KW-1185">Reference proteome</keyword>
<keyword evidence="10 23" id="KW-0436">Ligase</keyword>
<dbReference type="EC" id="6.3.2.12" evidence="7"/>
<dbReference type="SUPFAM" id="SSF53623">
    <property type="entry name" value="MurD-like peptide ligases, catalytic domain"/>
    <property type="match status" value="1"/>
</dbReference>
<evidence type="ECO:0000256" key="9">
    <source>
        <dbReference type="ARBA" id="ARBA00019357"/>
    </source>
</evidence>
<evidence type="ECO:0000256" key="8">
    <source>
        <dbReference type="ARBA" id="ARBA00013025"/>
    </source>
</evidence>
<gene>
    <name evidence="26" type="ORF">THII_0594</name>
</gene>
<evidence type="ECO:0000256" key="17">
    <source>
        <dbReference type="ARBA" id="ARBA00030592"/>
    </source>
</evidence>
<comment type="cofactor">
    <cofactor evidence="1">
        <name>Mg(2+)</name>
        <dbReference type="ChEBI" id="CHEBI:18420"/>
    </cofactor>
</comment>
<dbReference type="GO" id="GO:0005737">
    <property type="term" value="C:cytoplasm"/>
    <property type="evidence" value="ECO:0007669"/>
    <property type="project" value="TreeGrafter"/>
</dbReference>
<organism evidence="26 27">
    <name type="scientific">Thioploca ingrica</name>
    <dbReference type="NCBI Taxonomy" id="40754"/>
    <lineage>
        <taxon>Bacteria</taxon>
        <taxon>Pseudomonadati</taxon>
        <taxon>Pseudomonadota</taxon>
        <taxon>Gammaproteobacteria</taxon>
        <taxon>Thiotrichales</taxon>
        <taxon>Thiotrichaceae</taxon>
        <taxon>Thioploca</taxon>
    </lineage>
</organism>
<dbReference type="FunFam" id="3.40.1190.10:FF:000004">
    <property type="entry name" value="Dihydrofolate synthase/folylpolyglutamate synthase"/>
    <property type="match status" value="1"/>
</dbReference>
<evidence type="ECO:0000256" key="20">
    <source>
        <dbReference type="ARBA" id="ARBA00047808"/>
    </source>
</evidence>
<comment type="catalytic activity">
    <reaction evidence="21">
        <text>(6R)-5,10-methylenetetrahydrofolyl-(gamma-L-Glu)(n) + L-glutamate + ATP = (6R)-5,10-methylenetetrahydrofolyl-(gamma-L-Glu)(n+1) + ADP + phosphate + H(+)</text>
        <dbReference type="Rhea" id="RHEA:51912"/>
        <dbReference type="Rhea" id="RHEA-COMP:13257"/>
        <dbReference type="Rhea" id="RHEA-COMP:13258"/>
        <dbReference type="ChEBI" id="CHEBI:15378"/>
        <dbReference type="ChEBI" id="CHEBI:29985"/>
        <dbReference type="ChEBI" id="CHEBI:30616"/>
        <dbReference type="ChEBI" id="CHEBI:43474"/>
        <dbReference type="ChEBI" id="CHEBI:136572"/>
        <dbReference type="ChEBI" id="CHEBI:456216"/>
        <dbReference type="EC" id="6.3.2.17"/>
    </reaction>
</comment>
<evidence type="ECO:0000256" key="22">
    <source>
        <dbReference type="ARBA" id="ARBA00049161"/>
    </source>
</evidence>
<comment type="pathway">
    <text evidence="3">Cofactor biosynthesis; tetrahydrofolate biosynthesis; 7,8-dihydrofolate from 2-amino-4-hydroxy-6-hydroxymethyl-7,8-dihydropteridine diphosphate and 4-aminobenzoate: step 2/2.</text>
</comment>
<evidence type="ECO:0000256" key="16">
    <source>
        <dbReference type="ARBA" id="ARBA00030048"/>
    </source>
</evidence>
<evidence type="ECO:0000256" key="3">
    <source>
        <dbReference type="ARBA" id="ARBA00004799"/>
    </source>
</evidence>
<comment type="catalytic activity">
    <reaction evidence="20">
        <text>10-formyltetrahydrofolyl-(gamma-L-Glu)(n) + L-glutamate + ATP = 10-formyltetrahydrofolyl-(gamma-L-Glu)(n+1) + ADP + phosphate + H(+)</text>
        <dbReference type="Rhea" id="RHEA:51904"/>
        <dbReference type="Rhea" id="RHEA-COMP:13088"/>
        <dbReference type="Rhea" id="RHEA-COMP:14300"/>
        <dbReference type="ChEBI" id="CHEBI:15378"/>
        <dbReference type="ChEBI" id="CHEBI:29985"/>
        <dbReference type="ChEBI" id="CHEBI:30616"/>
        <dbReference type="ChEBI" id="CHEBI:43474"/>
        <dbReference type="ChEBI" id="CHEBI:134413"/>
        <dbReference type="ChEBI" id="CHEBI:456216"/>
        <dbReference type="EC" id="6.3.2.17"/>
    </reaction>
</comment>
<dbReference type="EMBL" id="AP014633">
    <property type="protein sequence ID" value="BAP54891.1"/>
    <property type="molecule type" value="Genomic_DNA"/>
</dbReference>
<evidence type="ECO:0000256" key="15">
    <source>
        <dbReference type="ARBA" id="ARBA00022909"/>
    </source>
</evidence>
<dbReference type="PIRSF" id="PIRSF001563">
    <property type="entry name" value="Folylpolyglu_synth"/>
    <property type="match status" value="1"/>
</dbReference>
<dbReference type="GO" id="GO:0004326">
    <property type="term" value="F:tetrahydrofolylpolyglutamate synthase activity"/>
    <property type="evidence" value="ECO:0007669"/>
    <property type="project" value="UniProtKB-EC"/>
</dbReference>
<dbReference type="GO" id="GO:0046654">
    <property type="term" value="P:tetrahydrofolate biosynthetic process"/>
    <property type="evidence" value="ECO:0007669"/>
    <property type="project" value="UniProtKB-UniPathway"/>
</dbReference>
<dbReference type="UniPathway" id="UPA00077">
    <property type="reaction ID" value="UER00157"/>
</dbReference>
<dbReference type="Proteomes" id="UP000031623">
    <property type="component" value="Chromosome"/>
</dbReference>
<dbReference type="InterPro" id="IPR001645">
    <property type="entry name" value="Folylpolyglutamate_synth"/>
</dbReference>
<dbReference type="PANTHER" id="PTHR11136:SF0">
    <property type="entry name" value="DIHYDROFOLATE SYNTHETASE-RELATED"/>
    <property type="match status" value="1"/>
</dbReference>
<dbReference type="GO" id="GO:0008841">
    <property type="term" value="F:dihydrofolate synthase activity"/>
    <property type="evidence" value="ECO:0007669"/>
    <property type="project" value="UniProtKB-EC"/>
</dbReference>
<evidence type="ECO:0000256" key="6">
    <source>
        <dbReference type="ARBA" id="ARBA00011245"/>
    </source>
</evidence>
<comment type="subunit">
    <text evidence="6">Monomer.</text>
</comment>